<dbReference type="InterPro" id="IPR024983">
    <property type="entry name" value="CHAT_dom"/>
</dbReference>
<evidence type="ECO:0000313" key="3">
    <source>
        <dbReference type="EMBL" id="PMQ18524.1"/>
    </source>
</evidence>
<accession>A0A2N7RXB0</accession>
<name>A0A2N7RXB0_9MICC</name>
<feature type="region of interest" description="Disordered" evidence="1">
    <location>
        <begin position="36"/>
        <end position="57"/>
    </location>
</feature>
<protein>
    <recommendedName>
        <fullName evidence="2">CHAT domain-containing protein</fullName>
    </recommendedName>
</protein>
<evidence type="ECO:0000256" key="1">
    <source>
        <dbReference type="SAM" id="MobiDB-lite"/>
    </source>
</evidence>
<evidence type="ECO:0000259" key="2">
    <source>
        <dbReference type="Pfam" id="PF12770"/>
    </source>
</evidence>
<organism evidence="3 4">
    <name type="scientific">Glutamicibacter arilaitensis</name>
    <dbReference type="NCBI Taxonomy" id="256701"/>
    <lineage>
        <taxon>Bacteria</taxon>
        <taxon>Bacillati</taxon>
        <taxon>Actinomycetota</taxon>
        <taxon>Actinomycetes</taxon>
        <taxon>Micrococcales</taxon>
        <taxon>Micrococcaceae</taxon>
        <taxon>Glutamicibacter</taxon>
    </lineage>
</organism>
<dbReference type="AlphaFoldDB" id="A0A2N7RXB0"/>
<evidence type="ECO:0000313" key="4">
    <source>
        <dbReference type="Proteomes" id="UP000235739"/>
    </source>
</evidence>
<proteinExistence type="predicted"/>
<dbReference type="Pfam" id="PF12770">
    <property type="entry name" value="CHAT"/>
    <property type="match status" value="1"/>
</dbReference>
<sequence length="364" mass="39953">MARSDTLRREIVTLESKISSYTKDLSKYQDAANKATAAANKKRNEALKTKSDSTRRMTISAAEREEKKAADSLKKVGEIQSKIVATNKSINSKRTSLASALRNEQRAKDREDVKRRQTEKNHVREIARLAKPTSIIRYVPVQAPKPEPLRVLYLTANPDFVETTKMNPDGSVESTGTWLRVDQEVRQVKDMLKRSKYRDLVSLEHLPAATSMDLLDGLNEHRPHVVHFSGHANALGLHMENDQGTIEGSSLDFDLLARLLGSTDEPPRLLVLNACESLAGADDLLQTVPTVIAMSDSINDASAVVFASRFYAAIASAQSVASCLAQAKAAMEAASLDGSHLPEARCREDVDLSNLVLVKPPLEG</sequence>
<feature type="region of interest" description="Disordered" evidence="1">
    <location>
        <begin position="92"/>
        <end position="120"/>
    </location>
</feature>
<feature type="compositionally biased region" description="Basic and acidic residues" evidence="1">
    <location>
        <begin position="42"/>
        <end position="55"/>
    </location>
</feature>
<feature type="compositionally biased region" description="Basic and acidic residues" evidence="1">
    <location>
        <begin position="103"/>
        <end position="120"/>
    </location>
</feature>
<gene>
    <name evidence="3" type="ORF">CIK84_18890</name>
</gene>
<reference evidence="3 4" key="1">
    <citation type="journal article" date="2017" name="Elife">
        <title>Extensive horizontal gene transfer in cheese-associated bacteria.</title>
        <authorList>
            <person name="Bonham K.S."/>
            <person name="Wolfe B.E."/>
            <person name="Dutton R.J."/>
        </authorList>
    </citation>
    <scope>NUCLEOTIDE SEQUENCE [LARGE SCALE GENOMIC DNA]</scope>
    <source>
        <strain evidence="3 4">JB182</strain>
    </source>
</reference>
<feature type="domain" description="CHAT" evidence="2">
    <location>
        <begin position="149"/>
        <end position="332"/>
    </location>
</feature>
<dbReference type="Proteomes" id="UP000235739">
    <property type="component" value="Unassembled WGS sequence"/>
</dbReference>
<dbReference type="RefSeq" id="WP_102599359.1">
    <property type="nucleotide sequence ID" value="NZ_PNQX01000007.1"/>
</dbReference>
<comment type="caution">
    <text evidence="3">The sequence shown here is derived from an EMBL/GenBank/DDBJ whole genome shotgun (WGS) entry which is preliminary data.</text>
</comment>
<dbReference type="EMBL" id="PNQX01000007">
    <property type="protein sequence ID" value="PMQ18524.1"/>
    <property type="molecule type" value="Genomic_DNA"/>
</dbReference>